<evidence type="ECO:0000256" key="4">
    <source>
        <dbReference type="ARBA" id="ARBA00022801"/>
    </source>
</evidence>
<evidence type="ECO:0000256" key="5">
    <source>
        <dbReference type="ARBA" id="ARBA00022825"/>
    </source>
</evidence>
<dbReference type="InterPro" id="IPR018114">
    <property type="entry name" value="TRYPSIN_HIS"/>
</dbReference>
<dbReference type="EMBL" id="LR824014">
    <property type="protein sequence ID" value="CAH0581636.1"/>
    <property type="molecule type" value="Genomic_DNA"/>
</dbReference>
<dbReference type="GO" id="GO:0004252">
    <property type="term" value="F:serine-type endopeptidase activity"/>
    <property type="evidence" value="ECO:0007669"/>
    <property type="project" value="InterPro"/>
</dbReference>
<keyword evidence="2" id="KW-0800">Toxin</keyword>
<dbReference type="PANTHER" id="PTHR24276">
    <property type="entry name" value="POLYSERASE-RELATED"/>
    <property type="match status" value="1"/>
</dbReference>
<feature type="chain" id="PRO_5040447768" description="Peptidase S1 domain-containing protein" evidence="10">
    <location>
        <begin position="17"/>
        <end position="253"/>
    </location>
</feature>
<dbReference type="Proteomes" id="UP001154114">
    <property type="component" value="Chromosome 11"/>
</dbReference>
<dbReference type="InterPro" id="IPR001254">
    <property type="entry name" value="Trypsin_dom"/>
</dbReference>
<evidence type="ECO:0000256" key="10">
    <source>
        <dbReference type="SAM" id="SignalP"/>
    </source>
</evidence>
<dbReference type="OrthoDB" id="10061449at2759"/>
<comment type="subcellular location">
    <subcellularLocation>
        <location evidence="1">Secreted</location>
        <location evidence="1">Extracellular space</location>
    </subcellularLocation>
</comment>
<dbReference type="GO" id="GO:0006508">
    <property type="term" value="P:proteolysis"/>
    <property type="evidence" value="ECO:0007669"/>
    <property type="project" value="UniProtKB-KW"/>
</dbReference>
<evidence type="ECO:0000256" key="6">
    <source>
        <dbReference type="ARBA" id="ARBA00023157"/>
    </source>
</evidence>
<reference evidence="12" key="1">
    <citation type="submission" date="2021-12" db="EMBL/GenBank/DDBJ databases">
        <authorList>
            <person name="King R."/>
        </authorList>
    </citation>
    <scope>NUCLEOTIDE SEQUENCE</scope>
</reference>
<evidence type="ECO:0000256" key="9">
    <source>
        <dbReference type="ARBA" id="ARBA00084094"/>
    </source>
</evidence>
<dbReference type="Gene3D" id="2.40.10.10">
    <property type="entry name" value="Trypsin-like serine proteases"/>
    <property type="match status" value="1"/>
</dbReference>
<sequence length="253" mass="27429">MRVIALLALCFAAVAAVPSSDSRIAGGSLVTIDKYPSSASIIHTWDGVHLTFNCGGTIINNRSILTAGHCIYYYPSMFFRIRVGSSFGQTGGELLAVARQFQYPGYNDDNFRYDIAILHTATFITYNNNVSPTPIAGAGFTVPDNQSVWATGWQMTQDASAGQTSLRQISDAQVLTVNGSICNSRYEDMEMPITAEMLCTAYPQQDNGQCNGVFGAGIYHANVLVGVTTQCFTTRPTVNTRVSSYVQWIQANA</sequence>
<dbReference type="Pfam" id="PF00089">
    <property type="entry name" value="Trypsin"/>
    <property type="match status" value="1"/>
</dbReference>
<dbReference type="SMART" id="SM00020">
    <property type="entry name" value="Tryp_SPc"/>
    <property type="match status" value="1"/>
</dbReference>
<evidence type="ECO:0000256" key="7">
    <source>
        <dbReference type="ARBA" id="ARBA00023240"/>
    </source>
</evidence>
<proteinExistence type="predicted"/>
<dbReference type="InterPro" id="IPR009003">
    <property type="entry name" value="Peptidase_S1_PA"/>
</dbReference>
<evidence type="ECO:0000256" key="8">
    <source>
        <dbReference type="ARBA" id="ARBA00055534"/>
    </source>
</evidence>
<dbReference type="FunFam" id="2.40.10.10:FF:000068">
    <property type="entry name" value="transmembrane protease serine 2"/>
    <property type="match status" value="1"/>
</dbReference>
<dbReference type="SUPFAM" id="SSF50494">
    <property type="entry name" value="Trypsin-like serine proteases"/>
    <property type="match status" value="1"/>
</dbReference>
<dbReference type="InterPro" id="IPR050430">
    <property type="entry name" value="Peptidase_S1"/>
</dbReference>
<gene>
    <name evidence="12" type="ORF">CINC_LOCUS1776</name>
</gene>
<keyword evidence="6" id="KW-1015">Disulfide bond</keyword>
<keyword evidence="10" id="KW-0732">Signal</keyword>
<dbReference type="PROSITE" id="PS50240">
    <property type="entry name" value="TRYPSIN_DOM"/>
    <property type="match status" value="1"/>
</dbReference>
<evidence type="ECO:0000259" key="11">
    <source>
        <dbReference type="PROSITE" id="PS50240"/>
    </source>
</evidence>
<feature type="domain" description="Peptidase S1" evidence="11">
    <location>
        <begin position="24"/>
        <end position="253"/>
    </location>
</feature>
<evidence type="ECO:0000256" key="2">
    <source>
        <dbReference type="ARBA" id="ARBA00022656"/>
    </source>
</evidence>
<dbReference type="InterPro" id="IPR043504">
    <property type="entry name" value="Peptidase_S1_PA_chymotrypsin"/>
</dbReference>
<organism evidence="12 13">
    <name type="scientific">Chrysodeixis includens</name>
    <name type="common">Soybean looper</name>
    <name type="synonym">Pseudoplusia includens</name>
    <dbReference type="NCBI Taxonomy" id="689277"/>
    <lineage>
        <taxon>Eukaryota</taxon>
        <taxon>Metazoa</taxon>
        <taxon>Ecdysozoa</taxon>
        <taxon>Arthropoda</taxon>
        <taxon>Hexapoda</taxon>
        <taxon>Insecta</taxon>
        <taxon>Pterygota</taxon>
        <taxon>Neoptera</taxon>
        <taxon>Endopterygota</taxon>
        <taxon>Lepidoptera</taxon>
        <taxon>Glossata</taxon>
        <taxon>Ditrysia</taxon>
        <taxon>Noctuoidea</taxon>
        <taxon>Noctuidae</taxon>
        <taxon>Plusiinae</taxon>
        <taxon>Chrysodeixis</taxon>
    </lineage>
</organism>
<comment type="function">
    <text evidence="8">Fibrinolytic activity; shows preferential cleavage of Arg-Gly bonds in all three fibrinogen chains. Contact with the caterpillars causes severe bleeding, due the anticoagulant effect of the protein.</text>
</comment>
<keyword evidence="13" id="KW-1185">Reference proteome</keyword>
<dbReference type="AlphaFoldDB" id="A0A9P0BP02"/>
<keyword evidence="7" id="KW-1199">Hemostasis impairing toxin</keyword>
<accession>A0A9P0BP02</accession>
<dbReference type="GO" id="GO:0090729">
    <property type="term" value="F:toxin activity"/>
    <property type="evidence" value="ECO:0007669"/>
    <property type="project" value="UniProtKB-KW"/>
</dbReference>
<dbReference type="GO" id="GO:0005576">
    <property type="term" value="C:extracellular region"/>
    <property type="evidence" value="ECO:0007669"/>
    <property type="project" value="UniProtKB-SubCell"/>
</dbReference>
<dbReference type="PANTHER" id="PTHR24276:SF91">
    <property type="entry name" value="AT26814P-RELATED"/>
    <property type="match status" value="1"/>
</dbReference>
<feature type="signal peptide" evidence="10">
    <location>
        <begin position="1"/>
        <end position="16"/>
    </location>
</feature>
<evidence type="ECO:0000256" key="1">
    <source>
        <dbReference type="ARBA" id="ARBA00004239"/>
    </source>
</evidence>
<keyword evidence="4" id="KW-0378">Hydrolase</keyword>
<evidence type="ECO:0000313" key="13">
    <source>
        <dbReference type="Proteomes" id="UP001154114"/>
    </source>
</evidence>
<evidence type="ECO:0000313" key="12">
    <source>
        <dbReference type="EMBL" id="CAH0581636.1"/>
    </source>
</evidence>
<keyword evidence="5" id="KW-0720">Serine protease</keyword>
<dbReference type="PROSITE" id="PS00134">
    <property type="entry name" value="TRYPSIN_HIS"/>
    <property type="match status" value="1"/>
</dbReference>
<dbReference type="CDD" id="cd00190">
    <property type="entry name" value="Tryp_SPc"/>
    <property type="match status" value="1"/>
</dbReference>
<keyword evidence="3" id="KW-0645">Protease</keyword>
<keyword evidence="9" id="KW-1205">Fibrinolytic toxin</keyword>
<name>A0A9P0BP02_CHRIL</name>
<evidence type="ECO:0000256" key="3">
    <source>
        <dbReference type="ARBA" id="ARBA00022670"/>
    </source>
</evidence>
<protein>
    <recommendedName>
        <fullName evidence="11">Peptidase S1 domain-containing protein</fullName>
    </recommendedName>
</protein>